<accession>A0A7G9S370</accession>
<dbReference type="EMBL" id="CP060716">
    <property type="protein sequence ID" value="QNN62295.1"/>
    <property type="molecule type" value="Genomic_DNA"/>
</dbReference>
<dbReference type="CDD" id="cd02227">
    <property type="entry name" value="cupin_TM1112-like"/>
    <property type="match status" value="1"/>
</dbReference>
<dbReference type="KEGG" id="ldn:H9L06_08410"/>
<evidence type="ECO:0000313" key="4">
    <source>
        <dbReference type="Proteomes" id="UP000515934"/>
    </source>
</evidence>
<name>A0A7G9S370_9MICO</name>
<keyword evidence="4" id="KW-1185">Reference proteome</keyword>
<sequence>MNAIPTYADHATDRAEIGTHAPKPTAVTEGLTETSTTIWEAGKITTGLWECTAGTFTATREGYTEICTILSGKVTLEVEGQEPEDFGPGDVMVMPSGWVGIWHNHEPVRKHYTIILD</sequence>
<proteinExistence type="predicted"/>
<reference evidence="3 4" key="1">
    <citation type="submission" date="2020-08" db="EMBL/GenBank/DDBJ databases">
        <title>Genome sequence of Leucobacter denitrificans KACC 14055T.</title>
        <authorList>
            <person name="Hyun D.-W."/>
            <person name="Bae J.-W."/>
        </authorList>
    </citation>
    <scope>NUCLEOTIDE SEQUENCE [LARGE SCALE GENOMIC DNA]</scope>
    <source>
        <strain evidence="3 4">KACC 14055</strain>
    </source>
</reference>
<dbReference type="InterPro" id="IPR014710">
    <property type="entry name" value="RmlC-like_jellyroll"/>
</dbReference>
<dbReference type="Proteomes" id="UP000515934">
    <property type="component" value="Chromosome"/>
</dbReference>
<feature type="domain" description="(S)-ureidoglycine aminohydrolase cupin" evidence="2">
    <location>
        <begin position="41"/>
        <end position="112"/>
    </location>
</feature>
<evidence type="ECO:0000259" key="2">
    <source>
        <dbReference type="Pfam" id="PF05899"/>
    </source>
</evidence>
<feature type="region of interest" description="Disordered" evidence="1">
    <location>
        <begin position="1"/>
        <end position="32"/>
    </location>
</feature>
<evidence type="ECO:0000256" key="1">
    <source>
        <dbReference type="SAM" id="MobiDB-lite"/>
    </source>
</evidence>
<gene>
    <name evidence="3" type="ORF">H9L06_08410</name>
</gene>
<evidence type="ECO:0000313" key="3">
    <source>
        <dbReference type="EMBL" id="QNN62295.1"/>
    </source>
</evidence>
<dbReference type="Pfam" id="PF05899">
    <property type="entry name" value="Cupin_3"/>
    <property type="match status" value="1"/>
</dbReference>
<organism evidence="3 4">
    <name type="scientific">Leucobacter denitrificans</name>
    <dbReference type="NCBI Taxonomy" id="683042"/>
    <lineage>
        <taxon>Bacteria</taxon>
        <taxon>Bacillati</taxon>
        <taxon>Actinomycetota</taxon>
        <taxon>Actinomycetes</taxon>
        <taxon>Micrococcales</taxon>
        <taxon>Microbacteriaceae</taxon>
        <taxon>Leucobacter</taxon>
    </lineage>
</organism>
<dbReference type="PANTHER" id="PTHR40943">
    <property type="entry name" value="CYTOPLASMIC PROTEIN-RELATED"/>
    <property type="match status" value="1"/>
</dbReference>
<dbReference type="Gene3D" id="2.60.120.10">
    <property type="entry name" value="Jelly Rolls"/>
    <property type="match status" value="1"/>
</dbReference>
<dbReference type="SUPFAM" id="SSF51182">
    <property type="entry name" value="RmlC-like cupins"/>
    <property type="match status" value="1"/>
</dbReference>
<dbReference type="AlphaFoldDB" id="A0A7G9S370"/>
<dbReference type="PANTHER" id="PTHR40943:SF1">
    <property type="entry name" value="CYTOPLASMIC PROTEIN"/>
    <property type="match status" value="1"/>
</dbReference>
<protein>
    <submittedName>
        <fullName evidence="3">DUF861 domain-containing protein</fullName>
    </submittedName>
</protein>
<dbReference type="InterPro" id="IPR011051">
    <property type="entry name" value="RmlC_Cupin_sf"/>
</dbReference>
<dbReference type="InterPro" id="IPR008579">
    <property type="entry name" value="UGlyAH_Cupin_dom"/>
</dbReference>
<dbReference type="RefSeq" id="WP_187554766.1">
    <property type="nucleotide sequence ID" value="NZ_CP060716.1"/>
</dbReference>